<organism evidence="12">
    <name type="scientific">Pseudo-nitzschia australis</name>
    <dbReference type="NCBI Taxonomy" id="44445"/>
    <lineage>
        <taxon>Eukaryota</taxon>
        <taxon>Sar</taxon>
        <taxon>Stramenopiles</taxon>
        <taxon>Ochrophyta</taxon>
        <taxon>Bacillariophyta</taxon>
        <taxon>Bacillariophyceae</taxon>
        <taxon>Bacillariophycidae</taxon>
        <taxon>Bacillariales</taxon>
        <taxon>Bacillariaceae</taxon>
        <taxon>Pseudo-nitzschia</taxon>
    </lineage>
</organism>
<dbReference type="InterPro" id="IPR036611">
    <property type="entry name" value="Trigger_fac_ribosome-bd_sf"/>
</dbReference>
<evidence type="ECO:0000256" key="6">
    <source>
        <dbReference type="ARBA" id="ARBA00023235"/>
    </source>
</evidence>
<dbReference type="AlphaFoldDB" id="A0A7S4A8R2"/>
<dbReference type="GO" id="GO:0003755">
    <property type="term" value="F:peptidyl-prolyl cis-trans isomerase activity"/>
    <property type="evidence" value="ECO:0007669"/>
    <property type="project" value="UniProtKB-KW"/>
</dbReference>
<keyword evidence="6" id="KW-0413">Isomerase</keyword>
<name>A0A7S4A8R2_9STRA</name>
<evidence type="ECO:0000256" key="8">
    <source>
        <dbReference type="SAM" id="MobiDB-lite"/>
    </source>
</evidence>
<evidence type="ECO:0000256" key="3">
    <source>
        <dbReference type="ARBA" id="ARBA00013194"/>
    </source>
</evidence>
<dbReference type="GO" id="GO:0043335">
    <property type="term" value="P:protein unfolding"/>
    <property type="evidence" value="ECO:0007669"/>
    <property type="project" value="TreeGrafter"/>
</dbReference>
<dbReference type="HAMAP" id="MF_00303">
    <property type="entry name" value="Trigger_factor_Tig"/>
    <property type="match status" value="1"/>
</dbReference>
<feature type="compositionally biased region" description="Basic and acidic residues" evidence="8">
    <location>
        <begin position="519"/>
        <end position="532"/>
    </location>
</feature>
<gene>
    <name evidence="12" type="ORF">PAUS00366_LOCUS223</name>
</gene>
<dbReference type="InterPro" id="IPR008881">
    <property type="entry name" value="Trigger_fac_ribosome-bd_bac"/>
</dbReference>
<protein>
    <recommendedName>
        <fullName evidence="3">peptidylprolyl isomerase</fullName>
        <ecNumber evidence="3">5.2.1.8</ecNumber>
    </recommendedName>
</protein>
<dbReference type="EMBL" id="HBIX01000268">
    <property type="protein sequence ID" value="CAE0707503.1"/>
    <property type="molecule type" value="Transcribed_RNA"/>
</dbReference>
<dbReference type="InterPro" id="IPR037041">
    <property type="entry name" value="Trigger_fac_C_sf"/>
</dbReference>
<dbReference type="SUPFAM" id="SSF54534">
    <property type="entry name" value="FKBP-like"/>
    <property type="match status" value="1"/>
</dbReference>
<evidence type="ECO:0000256" key="9">
    <source>
        <dbReference type="SAM" id="SignalP"/>
    </source>
</evidence>
<feature type="region of interest" description="Disordered" evidence="8">
    <location>
        <begin position="519"/>
        <end position="598"/>
    </location>
</feature>
<dbReference type="NCBIfam" id="TIGR00115">
    <property type="entry name" value="tig"/>
    <property type="match status" value="1"/>
</dbReference>
<dbReference type="PANTHER" id="PTHR30560">
    <property type="entry name" value="TRIGGER FACTOR CHAPERONE AND PEPTIDYL-PROLYL CIS/TRANS ISOMERASE"/>
    <property type="match status" value="1"/>
</dbReference>
<comment type="similarity">
    <text evidence="2">Belongs to the FKBP-type PPIase family. Tig subfamily.</text>
</comment>
<evidence type="ECO:0000313" key="12">
    <source>
        <dbReference type="EMBL" id="CAE0707503.1"/>
    </source>
</evidence>
<evidence type="ECO:0000256" key="4">
    <source>
        <dbReference type="ARBA" id="ARBA00023110"/>
    </source>
</evidence>
<comment type="catalytic activity">
    <reaction evidence="1">
        <text>[protein]-peptidylproline (omega=180) = [protein]-peptidylproline (omega=0)</text>
        <dbReference type="Rhea" id="RHEA:16237"/>
        <dbReference type="Rhea" id="RHEA-COMP:10747"/>
        <dbReference type="Rhea" id="RHEA-COMP:10748"/>
        <dbReference type="ChEBI" id="CHEBI:83833"/>
        <dbReference type="ChEBI" id="CHEBI:83834"/>
        <dbReference type="EC" id="5.2.1.8"/>
    </reaction>
</comment>
<dbReference type="PANTHER" id="PTHR30560:SF3">
    <property type="entry name" value="TRIGGER FACTOR-LIKE PROTEIN TIG, CHLOROPLASTIC"/>
    <property type="match status" value="1"/>
</dbReference>
<feature type="domain" description="PPIase FKBP-type" evidence="10">
    <location>
        <begin position="224"/>
        <end position="310"/>
    </location>
</feature>
<dbReference type="InterPro" id="IPR046357">
    <property type="entry name" value="PPIase_dom_sf"/>
</dbReference>
<evidence type="ECO:0000256" key="5">
    <source>
        <dbReference type="ARBA" id="ARBA00023186"/>
    </source>
</evidence>
<feature type="compositionally biased region" description="Acidic residues" evidence="8">
    <location>
        <begin position="575"/>
        <end position="586"/>
    </location>
</feature>
<feature type="compositionally biased region" description="Low complexity" evidence="8">
    <location>
        <begin position="534"/>
        <end position="549"/>
    </location>
</feature>
<evidence type="ECO:0000259" key="10">
    <source>
        <dbReference type="Pfam" id="PF00254"/>
    </source>
</evidence>
<dbReference type="GO" id="GO:0015031">
    <property type="term" value="P:protein transport"/>
    <property type="evidence" value="ECO:0007669"/>
    <property type="project" value="InterPro"/>
</dbReference>
<dbReference type="Gene3D" id="3.10.50.40">
    <property type="match status" value="1"/>
</dbReference>
<evidence type="ECO:0000256" key="2">
    <source>
        <dbReference type="ARBA" id="ARBA00005464"/>
    </source>
</evidence>
<dbReference type="GO" id="GO:0044183">
    <property type="term" value="F:protein folding chaperone"/>
    <property type="evidence" value="ECO:0007669"/>
    <property type="project" value="TreeGrafter"/>
</dbReference>
<keyword evidence="4" id="KW-0697">Rotamase</keyword>
<evidence type="ECO:0000256" key="1">
    <source>
        <dbReference type="ARBA" id="ARBA00000971"/>
    </source>
</evidence>
<proteinExistence type="inferred from homology"/>
<keyword evidence="5" id="KW-0143">Chaperone</keyword>
<dbReference type="EC" id="5.2.1.8" evidence="3"/>
<dbReference type="Gene3D" id="3.30.70.1050">
    <property type="entry name" value="Trigger factor ribosome-binding domain"/>
    <property type="match status" value="1"/>
</dbReference>
<dbReference type="InterPro" id="IPR001179">
    <property type="entry name" value="PPIase_FKBP_dom"/>
</dbReference>
<evidence type="ECO:0000256" key="7">
    <source>
        <dbReference type="ARBA" id="ARBA00024849"/>
    </source>
</evidence>
<dbReference type="InterPro" id="IPR005215">
    <property type="entry name" value="Trig_fac"/>
</dbReference>
<feature type="chain" id="PRO_5031235839" description="peptidylprolyl isomerase" evidence="9">
    <location>
        <begin position="24"/>
        <end position="622"/>
    </location>
</feature>
<dbReference type="SUPFAM" id="SSF102735">
    <property type="entry name" value="Trigger factor ribosome-binding domain"/>
    <property type="match status" value="1"/>
</dbReference>
<dbReference type="Gene3D" id="1.10.3120.10">
    <property type="entry name" value="Trigger factor, C-terminal domain"/>
    <property type="match status" value="1"/>
</dbReference>
<dbReference type="Pfam" id="PF00254">
    <property type="entry name" value="FKBP_C"/>
    <property type="match status" value="1"/>
</dbReference>
<feature type="compositionally biased region" description="Low complexity" evidence="8">
    <location>
        <begin position="557"/>
        <end position="574"/>
    </location>
</feature>
<evidence type="ECO:0000259" key="11">
    <source>
        <dbReference type="Pfam" id="PF05697"/>
    </source>
</evidence>
<accession>A0A7S4A8R2</accession>
<feature type="domain" description="Trigger factor ribosome-binding bacterial" evidence="11">
    <location>
        <begin position="44"/>
        <end position="176"/>
    </location>
</feature>
<dbReference type="GO" id="GO:0043022">
    <property type="term" value="F:ribosome binding"/>
    <property type="evidence" value="ECO:0007669"/>
    <property type="project" value="TreeGrafter"/>
</dbReference>
<dbReference type="InterPro" id="IPR027304">
    <property type="entry name" value="Trigger_fact/SurA_dom_sf"/>
</dbReference>
<reference evidence="12" key="1">
    <citation type="submission" date="2021-01" db="EMBL/GenBank/DDBJ databases">
        <authorList>
            <person name="Corre E."/>
            <person name="Pelletier E."/>
            <person name="Niang G."/>
            <person name="Scheremetjew M."/>
            <person name="Finn R."/>
            <person name="Kale V."/>
            <person name="Holt S."/>
            <person name="Cochrane G."/>
            <person name="Meng A."/>
            <person name="Brown T."/>
            <person name="Cohen L."/>
        </authorList>
    </citation>
    <scope>NUCLEOTIDE SEQUENCE</scope>
    <source>
        <strain evidence="12">10249 10 AB</strain>
    </source>
</reference>
<comment type="function">
    <text evidence="7">Involved in protein export. Acts as a chaperone by maintaining the newly synthesized protein in an open conformation. Functions as a peptidyl-prolyl cis-trans isomerase.</text>
</comment>
<dbReference type="SUPFAM" id="SSF109998">
    <property type="entry name" value="Triger factor/SurA peptide-binding domain-like"/>
    <property type="match status" value="1"/>
</dbReference>
<dbReference type="FunFam" id="3.30.70.1050:FF:000004">
    <property type="entry name" value="Trigger factor"/>
    <property type="match status" value="1"/>
</dbReference>
<feature type="signal peptide" evidence="9">
    <location>
        <begin position="1"/>
        <end position="23"/>
    </location>
</feature>
<keyword evidence="9" id="KW-0732">Signal</keyword>
<sequence>MRIHRSILPTLGLLLASTGSTNAFTPLNLALNGVRFSTSLEGSKMEKLPESCVRVTLEVPGPATKAAYDKVCTELSKTITLPGFRKGSKIPPQVLEQAMSAKGGRNALKTQAINTLLSELIESALKEEHGLEPIGQPALETSAEELATGFVPGEDFEMSVKCDVWPDIQWKKVEGAQDPEKPYIGLKGTYTRKPYDKSKMDKALLDLKERYASLETIEDKEYELQMGDACTVNMEGYMANAEGGKGEKLPDAASGDNVEVVLGEGRYMTGLVEGLLGSKISQTREIIVTFPDKLRDKTLAGKKAVFDVTVLEAQKRSLPEITDEFAEKVRAGLTAENLIKELQTAVDQEDAKEFTPGRNAALAKALSQVMDVDVPDTLVTNQARDKFALMMSDMRDNGVADEEIKKQINPDNFLKYKNIVKDDIVADFKVSMATDEIARIEGVEIEDYMVEEQMESIKQEMTDSKDDFDETAIRSRVEATLQRQAVMDFLGENADLEVKFVEGEGDFDASLMEKLAEESLAREQEAEAKEESGESPASPPVVEEAVVEAVVEEAASEEAPAAEEVSAEEAPVAEAEPETVEEEPASDPEPAAEVRDISSMSLQDKAFYALMDSGALNPDDSK</sequence>
<dbReference type="Pfam" id="PF05697">
    <property type="entry name" value="Trigger_N"/>
    <property type="match status" value="1"/>
</dbReference>
<dbReference type="GO" id="GO:0051083">
    <property type="term" value="P:'de novo' cotranslational protein folding"/>
    <property type="evidence" value="ECO:0007669"/>
    <property type="project" value="TreeGrafter"/>
</dbReference>